<accession>A0A6A4GXW3</accession>
<dbReference type="AlphaFoldDB" id="A0A6A4GXW3"/>
<keyword evidence="2" id="KW-1185">Reference proteome</keyword>
<organism evidence="1 2">
    <name type="scientific">Gymnopus androsaceus JB14</name>
    <dbReference type="NCBI Taxonomy" id="1447944"/>
    <lineage>
        <taxon>Eukaryota</taxon>
        <taxon>Fungi</taxon>
        <taxon>Dikarya</taxon>
        <taxon>Basidiomycota</taxon>
        <taxon>Agaricomycotina</taxon>
        <taxon>Agaricomycetes</taxon>
        <taxon>Agaricomycetidae</taxon>
        <taxon>Agaricales</taxon>
        <taxon>Marasmiineae</taxon>
        <taxon>Omphalotaceae</taxon>
        <taxon>Gymnopus</taxon>
    </lineage>
</organism>
<protein>
    <submittedName>
        <fullName evidence="1">Uncharacterized protein</fullName>
    </submittedName>
</protein>
<dbReference type="EMBL" id="ML769676">
    <property type="protein sequence ID" value="KAE9389934.1"/>
    <property type="molecule type" value="Genomic_DNA"/>
</dbReference>
<name>A0A6A4GXW3_9AGAR</name>
<evidence type="ECO:0000313" key="1">
    <source>
        <dbReference type="EMBL" id="KAE9389934.1"/>
    </source>
</evidence>
<reference evidence="1" key="1">
    <citation type="journal article" date="2019" name="Environ. Microbiol.">
        <title>Fungal ecological strategies reflected in gene transcription - a case study of two litter decomposers.</title>
        <authorList>
            <person name="Barbi F."/>
            <person name="Kohler A."/>
            <person name="Barry K."/>
            <person name="Baskaran P."/>
            <person name="Daum C."/>
            <person name="Fauchery L."/>
            <person name="Ihrmark K."/>
            <person name="Kuo A."/>
            <person name="LaButti K."/>
            <person name="Lipzen A."/>
            <person name="Morin E."/>
            <person name="Grigoriev I.V."/>
            <person name="Henrissat B."/>
            <person name="Lindahl B."/>
            <person name="Martin F."/>
        </authorList>
    </citation>
    <scope>NUCLEOTIDE SEQUENCE</scope>
    <source>
        <strain evidence="1">JB14</strain>
    </source>
</reference>
<dbReference type="OrthoDB" id="19861at2759"/>
<gene>
    <name evidence="1" type="ORF">BT96DRAFT_1066310</name>
</gene>
<dbReference type="Proteomes" id="UP000799118">
    <property type="component" value="Unassembled WGS sequence"/>
</dbReference>
<evidence type="ECO:0000313" key="2">
    <source>
        <dbReference type="Proteomes" id="UP000799118"/>
    </source>
</evidence>
<proteinExistence type="predicted"/>
<sequence length="258" mass="29411">MKQIQVKRDYPGNAMQHALLSFSDEPEWSVLATEIGRSFEISTDKVAVTYINSSETFTIRTQNALETFYEAHYKPGKLIQFVVKVPGILSQQAQNVHDKAWGKEWPHRTGQIKSTEPPDDCEIKVPKLLDYDCFIGIKELTEALYCPPMDVVDCSWRVQKAPEILGRGIGKKERAFIITGQPSIGKTTFLLYLLLYCLKRKLPTTVQFNRWKQWKKYSSAICLVSELPELLEIAAIVKVGPLIRTVLSMQKLDQPTSF</sequence>